<feature type="compositionally biased region" description="Polar residues" evidence="1">
    <location>
        <begin position="116"/>
        <end position="134"/>
    </location>
</feature>
<feature type="compositionally biased region" description="Polar residues" evidence="1">
    <location>
        <begin position="443"/>
        <end position="456"/>
    </location>
</feature>
<feature type="compositionally biased region" description="Low complexity" evidence="1">
    <location>
        <begin position="470"/>
        <end position="506"/>
    </location>
</feature>
<organism evidence="3 4">
    <name type="scientific">Russula ochroleuca</name>
    <dbReference type="NCBI Taxonomy" id="152965"/>
    <lineage>
        <taxon>Eukaryota</taxon>
        <taxon>Fungi</taxon>
        <taxon>Dikarya</taxon>
        <taxon>Basidiomycota</taxon>
        <taxon>Agaricomycotina</taxon>
        <taxon>Agaricomycetes</taxon>
        <taxon>Russulales</taxon>
        <taxon>Russulaceae</taxon>
        <taxon>Russula</taxon>
    </lineage>
</organism>
<proteinExistence type="predicted"/>
<feature type="compositionally biased region" description="Polar residues" evidence="1">
    <location>
        <begin position="75"/>
        <end position="89"/>
    </location>
</feature>
<evidence type="ECO:0000259" key="2">
    <source>
        <dbReference type="Pfam" id="PF02179"/>
    </source>
</evidence>
<dbReference type="OrthoDB" id="333905at2759"/>
<dbReference type="GO" id="GO:0051087">
    <property type="term" value="F:protein-folding chaperone binding"/>
    <property type="evidence" value="ECO:0007669"/>
    <property type="project" value="InterPro"/>
</dbReference>
<feature type="domain" description="BAG" evidence="2">
    <location>
        <begin position="309"/>
        <end position="351"/>
    </location>
</feature>
<feature type="region of interest" description="Disordered" evidence="1">
    <location>
        <begin position="443"/>
        <end position="506"/>
    </location>
</feature>
<dbReference type="AlphaFoldDB" id="A0A9P5N644"/>
<gene>
    <name evidence="3" type="ORF">DFH94DRAFT_15855</name>
</gene>
<feature type="region of interest" description="Disordered" evidence="1">
    <location>
        <begin position="212"/>
        <end position="261"/>
    </location>
</feature>
<reference evidence="3" key="2">
    <citation type="journal article" date="2020" name="Nat. Commun.">
        <title>Large-scale genome sequencing of mycorrhizal fungi provides insights into the early evolution of symbiotic traits.</title>
        <authorList>
            <person name="Miyauchi S."/>
            <person name="Kiss E."/>
            <person name="Kuo A."/>
            <person name="Drula E."/>
            <person name="Kohler A."/>
            <person name="Sanchez-Garcia M."/>
            <person name="Morin E."/>
            <person name="Andreopoulos B."/>
            <person name="Barry K.W."/>
            <person name="Bonito G."/>
            <person name="Buee M."/>
            <person name="Carver A."/>
            <person name="Chen C."/>
            <person name="Cichocki N."/>
            <person name="Clum A."/>
            <person name="Culley D."/>
            <person name="Crous P.W."/>
            <person name="Fauchery L."/>
            <person name="Girlanda M."/>
            <person name="Hayes R.D."/>
            <person name="Keri Z."/>
            <person name="LaButti K."/>
            <person name="Lipzen A."/>
            <person name="Lombard V."/>
            <person name="Magnuson J."/>
            <person name="Maillard F."/>
            <person name="Murat C."/>
            <person name="Nolan M."/>
            <person name="Ohm R.A."/>
            <person name="Pangilinan J."/>
            <person name="Pereira M.F."/>
            <person name="Perotto S."/>
            <person name="Peter M."/>
            <person name="Pfister S."/>
            <person name="Riley R."/>
            <person name="Sitrit Y."/>
            <person name="Stielow J.B."/>
            <person name="Szollosi G."/>
            <person name="Zifcakova L."/>
            <person name="Stursova M."/>
            <person name="Spatafora J.W."/>
            <person name="Tedersoo L."/>
            <person name="Vaario L.M."/>
            <person name="Yamada A."/>
            <person name="Yan M."/>
            <person name="Wang P."/>
            <person name="Xu J."/>
            <person name="Bruns T."/>
            <person name="Baldrian P."/>
            <person name="Vilgalys R."/>
            <person name="Dunand C."/>
            <person name="Henrissat B."/>
            <person name="Grigoriev I.V."/>
            <person name="Hibbett D."/>
            <person name="Nagy L.G."/>
            <person name="Martin F.M."/>
        </authorList>
    </citation>
    <scope>NUCLEOTIDE SEQUENCE</scope>
    <source>
        <strain evidence="3">Prilba</strain>
    </source>
</reference>
<evidence type="ECO:0000313" key="4">
    <source>
        <dbReference type="Proteomes" id="UP000759537"/>
    </source>
</evidence>
<dbReference type="SUPFAM" id="SSF63491">
    <property type="entry name" value="BAG domain"/>
    <property type="match status" value="1"/>
</dbReference>
<keyword evidence="4" id="KW-1185">Reference proteome</keyword>
<evidence type="ECO:0000313" key="3">
    <source>
        <dbReference type="EMBL" id="KAF8487134.1"/>
    </source>
</evidence>
<name>A0A9P5N644_9AGAM</name>
<evidence type="ECO:0000256" key="1">
    <source>
        <dbReference type="SAM" id="MobiDB-lite"/>
    </source>
</evidence>
<dbReference type="Proteomes" id="UP000759537">
    <property type="component" value="Unassembled WGS sequence"/>
</dbReference>
<feature type="region of interest" description="Disordered" evidence="1">
    <location>
        <begin position="102"/>
        <end position="137"/>
    </location>
</feature>
<sequence>MNDGAEGVPAHAGFDHAHRGGHPLLRALVGDDAEGAPVQVAFDRAHRGGRGLLRALVHDEAEGVRVPRFFQGRRTCSQRIPSPTRQDNGPLTLGDLLGLIEGHLEPQPTGAPERPTSGSPSQADQPTEPQTQSARAKPIDAEATLGDMLEFFHSFAAKAQGAPVDGKGKAKAQPAPEPTLFEVLRERVNGARDQELRDVEYAIKLSLQDRDAGDVKKAQASKASQSTSSASSSKVKVEDRSSLGHAASHNPISTSVPTAASRPVSPLTAIRALRTQFSGLESAFKFPPVLDFDHSELAVTSNNASVRTYEHALNGILERLDTIESDGDEEVRDVRREVVREVERALEDVERKVKERTPQALVPEAAAKEEVEGYDVEREDPNVSATQDVPPVAVYTAEDAKATLLNVAGVVSQADAAIDLAISGEYQTASPVTESSEVAVAELNSSAKGETSTLSATDREAVPASEDISDSTATITPTPAATVASASASNTTTSTPPAAETSGTRR</sequence>
<dbReference type="Gene3D" id="1.20.58.120">
    <property type="entry name" value="BAG domain"/>
    <property type="match status" value="1"/>
</dbReference>
<dbReference type="InterPro" id="IPR036533">
    <property type="entry name" value="BAG_dom_sf"/>
</dbReference>
<dbReference type="Pfam" id="PF02179">
    <property type="entry name" value="BAG"/>
    <property type="match status" value="1"/>
</dbReference>
<comment type="caution">
    <text evidence="3">The sequence shown here is derived from an EMBL/GenBank/DDBJ whole genome shotgun (WGS) entry which is preliminary data.</text>
</comment>
<protein>
    <recommendedName>
        <fullName evidence="2">BAG domain-containing protein</fullName>
    </recommendedName>
</protein>
<reference evidence="3" key="1">
    <citation type="submission" date="2019-10" db="EMBL/GenBank/DDBJ databases">
        <authorList>
            <consortium name="DOE Joint Genome Institute"/>
            <person name="Kuo A."/>
            <person name="Miyauchi S."/>
            <person name="Kiss E."/>
            <person name="Drula E."/>
            <person name="Kohler A."/>
            <person name="Sanchez-Garcia M."/>
            <person name="Andreopoulos B."/>
            <person name="Barry K.W."/>
            <person name="Bonito G."/>
            <person name="Buee M."/>
            <person name="Carver A."/>
            <person name="Chen C."/>
            <person name="Cichocki N."/>
            <person name="Clum A."/>
            <person name="Culley D."/>
            <person name="Crous P.W."/>
            <person name="Fauchery L."/>
            <person name="Girlanda M."/>
            <person name="Hayes R."/>
            <person name="Keri Z."/>
            <person name="LaButti K."/>
            <person name="Lipzen A."/>
            <person name="Lombard V."/>
            <person name="Magnuson J."/>
            <person name="Maillard F."/>
            <person name="Morin E."/>
            <person name="Murat C."/>
            <person name="Nolan M."/>
            <person name="Ohm R."/>
            <person name="Pangilinan J."/>
            <person name="Pereira M."/>
            <person name="Perotto S."/>
            <person name="Peter M."/>
            <person name="Riley R."/>
            <person name="Sitrit Y."/>
            <person name="Stielow B."/>
            <person name="Szollosi G."/>
            <person name="Zifcakova L."/>
            <person name="Stursova M."/>
            <person name="Spatafora J.W."/>
            <person name="Tedersoo L."/>
            <person name="Vaario L.-M."/>
            <person name="Yamada A."/>
            <person name="Yan M."/>
            <person name="Wang P."/>
            <person name="Xu J."/>
            <person name="Bruns T."/>
            <person name="Baldrian P."/>
            <person name="Vilgalys R."/>
            <person name="Henrissat B."/>
            <person name="Grigoriev I.V."/>
            <person name="Hibbett D."/>
            <person name="Nagy L.G."/>
            <person name="Martin F.M."/>
        </authorList>
    </citation>
    <scope>NUCLEOTIDE SEQUENCE</scope>
    <source>
        <strain evidence="3">Prilba</strain>
    </source>
</reference>
<dbReference type="EMBL" id="WHVB01000001">
    <property type="protein sequence ID" value="KAF8487134.1"/>
    <property type="molecule type" value="Genomic_DNA"/>
</dbReference>
<feature type="region of interest" description="Disordered" evidence="1">
    <location>
        <begin position="75"/>
        <end position="94"/>
    </location>
</feature>
<feature type="compositionally biased region" description="Low complexity" evidence="1">
    <location>
        <begin position="218"/>
        <end position="234"/>
    </location>
</feature>
<accession>A0A9P5N644</accession>
<dbReference type="InterPro" id="IPR003103">
    <property type="entry name" value="BAG_domain"/>
</dbReference>